<evidence type="ECO:0000313" key="2">
    <source>
        <dbReference type="EMBL" id="VYU54986.1"/>
    </source>
</evidence>
<dbReference type="AlphaFoldDB" id="A0A6N3FT24"/>
<reference evidence="2" key="1">
    <citation type="submission" date="2019-11" db="EMBL/GenBank/DDBJ databases">
        <authorList>
            <person name="Feng L."/>
        </authorList>
    </citation>
    <scope>NUCLEOTIDE SEQUENCE</scope>
    <source>
        <strain evidence="2">CParaputrificumLFYP93</strain>
    </source>
</reference>
<feature type="transmembrane region" description="Helical" evidence="1">
    <location>
        <begin position="54"/>
        <end position="73"/>
    </location>
</feature>
<organism evidence="2">
    <name type="scientific">Clostridium paraputrificum</name>
    <dbReference type="NCBI Taxonomy" id="29363"/>
    <lineage>
        <taxon>Bacteria</taxon>
        <taxon>Bacillati</taxon>
        <taxon>Bacillota</taxon>
        <taxon>Clostridia</taxon>
        <taxon>Eubacteriales</taxon>
        <taxon>Clostridiaceae</taxon>
        <taxon>Clostridium</taxon>
    </lineage>
</organism>
<dbReference type="InterPro" id="IPR045620">
    <property type="entry name" value="DUF6442"/>
</dbReference>
<sequence>MKKDEILQKSRQSNNDEGIEYAENRGRKIGFIAFSILFIFIAIFNLFLGDPRTFYAISPLFWIFMAGEAYGKFCFTKKGVYLITTIAASISSILFTVKFIFITLR</sequence>
<gene>
    <name evidence="2" type="ORF">CPLFYP93_02693</name>
</gene>
<name>A0A6N3FT24_9CLOT</name>
<keyword evidence="1" id="KW-1133">Transmembrane helix</keyword>
<dbReference type="RefSeq" id="WP_156562141.1">
    <property type="nucleotide sequence ID" value="NZ_CACRTV010000063.1"/>
</dbReference>
<dbReference type="Pfam" id="PF20040">
    <property type="entry name" value="DUF6442"/>
    <property type="match status" value="1"/>
</dbReference>
<keyword evidence="1" id="KW-0812">Transmembrane</keyword>
<keyword evidence="1" id="KW-0472">Membrane</keyword>
<protein>
    <submittedName>
        <fullName evidence="2">Uncharacterized protein</fullName>
    </submittedName>
</protein>
<accession>A0A6N3FT24</accession>
<dbReference type="EMBL" id="CACRTV010000063">
    <property type="protein sequence ID" value="VYU54986.1"/>
    <property type="molecule type" value="Genomic_DNA"/>
</dbReference>
<feature type="transmembrane region" description="Helical" evidence="1">
    <location>
        <begin position="29"/>
        <end position="48"/>
    </location>
</feature>
<evidence type="ECO:0000256" key="1">
    <source>
        <dbReference type="SAM" id="Phobius"/>
    </source>
</evidence>
<feature type="transmembrane region" description="Helical" evidence="1">
    <location>
        <begin position="80"/>
        <end position="102"/>
    </location>
</feature>
<proteinExistence type="predicted"/>